<proteinExistence type="predicted"/>
<gene>
    <name evidence="2" type="ORF">Pc19g00480</name>
    <name evidence="2" type="ORF">PCH_Pc19g00480</name>
</gene>
<protein>
    <submittedName>
        <fullName evidence="2">Uncharacterized protein</fullName>
    </submittedName>
</protein>
<dbReference type="AlphaFoldDB" id="B6HD36"/>
<name>B6HD36_PENRW</name>
<evidence type="ECO:0000256" key="1">
    <source>
        <dbReference type="SAM" id="MobiDB-lite"/>
    </source>
</evidence>
<dbReference type="HOGENOM" id="CLU_107687_0_0_1"/>
<keyword evidence="3" id="KW-1185">Reference proteome</keyword>
<dbReference type="OrthoDB" id="4323916at2759"/>
<dbReference type="EMBL" id="AM920434">
    <property type="protein sequence ID" value="CAP79464.1"/>
    <property type="molecule type" value="Genomic_DNA"/>
</dbReference>
<organism evidence="2 3">
    <name type="scientific">Penicillium rubens (strain ATCC 28089 / DSM 1075 / NRRL 1951 / Wisconsin 54-1255)</name>
    <name type="common">Penicillium chrysogenum</name>
    <dbReference type="NCBI Taxonomy" id="500485"/>
    <lineage>
        <taxon>Eukaryota</taxon>
        <taxon>Fungi</taxon>
        <taxon>Dikarya</taxon>
        <taxon>Ascomycota</taxon>
        <taxon>Pezizomycotina</taxon>
        <taxon>Eurotiomycetes</taxon>
        <taxon>Eurotiomycetidae</taxon>
        <taxon>Eurotiales</taxon>
        <taxon>Aspergillaceae</taxon>
        <taxon>Penicillium</taxon>
        <taxon>Penicillium chrysogenum species complex</taxon>
    </lineage>
</organism>
<accession>B6HD36</accession>
<dbReference type="Proteomes" id="UP000000724">
    <property type="component" value="Contig Pc00c19"/>
</dbReference>
<dbReference type="VEuPathDB" id="FungiDB:PCH_Pc19g00480"/>
<sequence length="187" mass="21529">MEASNSSPDHERERRQPLSALPILCGKDNLEKASDHAPMEEETRYTLATEPFQPTLRALADLERDDPKFAFPTAPLVGLYQRLWESCVSKKAHRWPEARAEQCILQEACTHLRNEMDSLQLRHNKQLSRLRLFEQTLESSRDRLGYSMTGITLPDSILQGCQTWQEKGEGFYILDGPMSCFYNVENI</sequence>
<evidence type="ECO:0000313" key="2">
    <source>
        <dbReference type="EMBL" id="CAP79464.1"/>
    </source>
</evidence>
<feature type="region of interest" description="Disordered" evidence="1">
    <location>
        <begin position="1"/>
        <end position="41"/>
    </location>
</feature>
<reference evidence="2 3" key="1">
    <citation type="journal article" date="2008" name="Nat. Biotechnol.">
        <title>Genome sequencing and analysis of the filamentous fungus Penicillium chrysogenum.</title>
        <authorList>
            <person name="van den Berg M.A."/>
            <person name="Albang R."/>
            <person name="Albermann K."/>
            <person name="Badger J.H."/>
            <person name="Daran J.-M."/>
            <person name="Driessen A.J.M."/>
            <person name="Garcia-Estrada C."/>
            <person name="Fedorova N.D."/>
            <person name="Harris D.M."/>
            <person name="Heijne W.H.M."/>
            <person name="Joardar V.S."/>
            <person name="Kiel J.A.K.W."/>
            <person name="Kovalchuk A."/>
            <person name="Martin J.F."/>
            <person name="Nierman W.C."/>
            <person name="Nijland J.G."/>
            <person name="Pronk J.T."/>
            <person name="Roubos J.A."/>
            <person name="van der Klei I.J."/>
            <person name="van Peij N.N.M.E."/>
            <person name="Veenhuis M."/>
            <person name="von Doehren H."/>
            <person name="Wagner C."/>
            <person name="Wortman J.R."/>
            <person name="Bovenberg R.A.L."/>
        </authorList>
    </citation>
    <scope>NUCLEOTIDE SEQUENCE [LARGE SCALE GENOMIC DNA]</scope>
    <source>
        <strain evidence="3">ATCC 28089 / DSM 1075 / NRRL 1951 / Wisconsin 54-1255</strain>
    </source>
</reference>
<feature type="compositionally biased region" description="Basic and acidic residues" evidence="1">
    <location>
        <begin position="28"/>
        <end position="41"/>
    </location>
</feature>
<evidence type="ECO:0000313" key="3">
    <source>
        <dbReference type="Proteomes" id="UP000000724"/>
    </source>
</evidence>